<dbReference type="STRING" id="521013.SAMN04488567_2573"/>
<evidence type="ECO:0000256" key="1">
    <source>
        <dbReference type="SAM" id="Phobius"/>
    </source>
</evidence>
<organism evidence="2 3">
    <name type="scientific">Limimaricola pyoseonensis</name>
    <dbReference type="NCBI Taxonomy" id="521013"/>
    <lineage>
        <taxon>Bacteria</taxon>
        <taxon>Pseudomonadati</taxon>
        <taxon>Pseudomonadota</taxon>
        <taxon>Alphaproteobacteria</taxon>
        <taxon>Rhodobacterales</taxon>
        <taxon>Paracoccaceae</taxon>
        <taxon>Limimaricola</taxon>
    </lineage>
</organism>
<sequence>MTSLRRLDLRAALLLLAADALLLAVGVSYGLAQARDPAAPWPELWQFDHDWGLAEMLNYGKWLLAAGVLLAGWRRGRAPVLLAAAFVMALACADDALQLHERGGVALALATGLHERLGGLAFQLGEIAVWAALGLACLLPLVMGWRRADAALRRRLRPLGALFLGVALFAMGVDTLHTLAGLALPGRPLVGGAFMVIEGAGENMLLSLLAAYALGAFRPAALPDPVPAR</sequence>
<protein>
    <submittedName>
        <fullName evidence="2">Uncharacterized protein</fullName>
    </submittedName>
</protein>
<dbReference type="Proteomes" id="UP000198922">
    <property type="component" value="Unassembled WGS sequence"/>
</dbReference>
<proteinExistence type="predicted"/>
<feature type="transmembrane region" description="Helical" evidence="1">
    <location>
        <begin position="162"/>
        <end position="184"/>
    </location>
</feature>
<feature type="transmembrane region" description="Helical" evidence="1">
    <location>
        <begin position="80"/>
        <end position="100"/>
    </location>
</feature>
<keyword evidence="3" id="KW-1185">Reference proteome</keyword>
<dbReference type="EMBL" id="FNAT01000004">
    <property type="protein sequence ID" value="SDE79413.1"/>
    <property type="molecule type" value="Genomic_DNA"/>
</dbReference>
<feature type="transmembrane region" description="Helical" evidence="1">
    <location>
        <begin position="120"/>
        <end position="142"/>
    </location>
</feature>
<feature type="transmembrane region" description="Helical" evidence="1">
    <location>
        <begin position="204"/>
        <end position="221"/>
    </location>
</feature>
<evidence type="ECO:0000313" key="3">
    <source>
        <dbReference type="Proteomes" id="UP000198922"/>
    </source>
</evidence>
<keyword evidence="1" id="KW-0812">Transmembrane</keyword>
<dbReference type="AlphaFoldDB" id="A0A1G7FU16"/>
<keyword evidence="1" id="KW-0472">Membrane</keyword>
<name>A0A1G7FU16_9RHOB</name>
<dbReference type="RefSeq" id="WP_090112569.1">
    <property type="nucleotide sequence ID" value="NZ_FNAT01000004.1"/>
</dbReference>
<evidence type="ECO:0000313" key="2">
    <source>
        <dbReference type="EMBL" id="SDE79413.1"/>
    </source>
</evidence>
<accession>A0A1G7FU16</accession>
<gene>
    <name evidence="2" type="ORF">SAMN04488567_2573</name>
</gene>
<feature type="transmembrane region" description="Helical" evidence="1">
    <location>
        <begin position="56"/>
        <end position="73"/>
    </location>
</feature>
<dbReference type="OrthoDB" id="7850915at2"/>
<keyword evidence="1" id="KW-1133">Transmembrane helix</keyword>
<reference evidence="3" key="1">
    <citation type="submission" date="2016-10" db="EMBL/GenBank/DDBJ databases">
        <authorList>
            <person name="Varghese N."/>
            <person name="Submissions S."/>
        </authorList>
    </citation>
    <scope>NUCLEOTIDE SEQUENCE [LARGE SCALE GENOMIC DNA]</scope>
    <source>
        <strain evidence="3">DSM 21424</strain>
    </source>
</reference>